<dbReference type="Gene3D" id="3.40.50.300">
    <property type="entry name" value="P-loop containing nucleotide triphosphate hydrolases"/>
    <property type="match status" value="1"/>
</dbReference>
<evidence type="ECO:0000256" key="3">
    <source>
        <dbReference type="ARBA" id="ARBA00022840"/>
    </source>
</evidence>
<comment type="caution">
    <text evidence="5">The sequence shown here is derived from an EMBL/GenBank/DDBJ whole genome shotgun (WGS) entry which is preliminary data.</text>
</comment>
<dbReference type="PANTHER" id="PTHR42939:SF3">
    <property type="entry name" value="ABC TRANSPORTER ATP-BINDING COMPONENT"/>
    <property type="match status" value="1"/>
</dbReference>
<dbReference type="EMBL" id="SLXV01000003">
    <property type="protein sequence ID" value="TCP70274.1"/>
    <property type="molecule type" value="Genomic_DNA"/>
</dbReference>
<sequence length="285" mass="31797">MSAILEVENLSKCFSGKKTVLRNVSFSIPRGTIAGFIGDNGAGKSTTMGAIIGTIRKDGGSVKIFGEEMDSNKSHLKEDIGAVFDQMHLPKQLNIKQLGNVFRLLYKNWDQNIFQYYITYFSLPKDKKIGDFSRGMSMKLSVAVALSHDAKLLLLDEATAGLDPLGRYDLLEVLKDFVADGQRSILLSSHITSDIETIADILIFIKSGSILLQISRETLMSRYAILECTYKEFEHIESSLVVGYQKKSDQVDVLVCDREQVPFTVARKDFSIDDVALLLMRGEHL</sequence>
<dbReference type="CDD" id="cd03230">
    <property type="entry name" value="ABC_DR_subfamily_A"/>
    <property type="match status" value="1"/>
</dbReference>
<dbReference type="Pfam" id="PF00005">
    <property type="entry name" value="ABC_tran"/>
    <property type="match status" value="1"/>
</dbReference>
<dbReference type="OrthoDB" id="9804819at2"/>
<dbReference type="PROSITE" id="PS50893">
    <property type="entry name" value="ABC_TRANSPORTER_2"/>
    <property type="match status" value="1"/>
</dbReference>
<feature type="domain" description="ABC transporter" evidence="4">
    <location>
        <begin position="5"/>
        <end position="232"/>
    </location>
</feature>
<evidence type="ECO:0000313" key="6">
    <source>
        <dbReference type="Proteomes" id="UP000294746"/>
    </source>
</evidence>
<organism evidence="5 6">
    <name type="scientific">Baia soyae</name>
    <dbReference type="NCBI Taxonomy" id="1544746"/>
    <lineage>
        <taxon>Bacteria</taxon>
        <taxon>Bacillati</taxon>
        <taxon>Bacillota</taxon>
        <taxon>Bacilli</taxon>
        <taxon>Bacillales</taxon>
        <taxon>Thermoactinomycetaceae</taxon>
        <taxon>Baia</taxon>
    </lineage>
</organism>
<keyword evidence="2" id="KW-0547">Nucleotide-binding</keyword>
<reference evidence="5 6" key="1">
    <citation type="submission" date="2019-03" db="EMBL/GenBank/DDBJ databases">
        <title>Genomic Encyclopedia of Type Strains, Phase IV (KMG-IV): sequencing the most valuable type-strain genomes for metagenomic binning, comparative biology and taxonomic classification.</title>
        <authorList>
            <person name="Goeker M."/>
        </authorList>
    </citation>
    <scope>NUCLEOTIDE SEQUENCE [LARGE SCALE GENOMIC DNA]</scope>
    <source>
        <strain evidence="5 6">DSM 46831</strain>
    </source>
</reference>
<dbReference type="PANTHER" id="PTHR42939">
    <property type="entry name" value="ABC TRANSPORTER ATP-BINDING PROTEIN ALBC-RELATED"/>
    <property type="match status" value="1"/>
</dbReference>
<dbReference type="AlphaFoldDB" id="A0A4R2S3U0"/>
<evidence type="ECO:0000313" key="5">
    <source>
        <dbReference type="EMBL" id="TCP70274.1"/>
    </source>
</evidence>
<dbReference type="InterPro" id="IPR051782">
    <property type="entry name" value="ABC_Transporter_VariousFunc"/>
</dbReference>
<evidence type="ECO:0000256" key="1">
    <source>
        <dbReference type="ARBA" id="ARBA00022448"/>
    </source>
</evidence>
<dbReference type="InterPro" id="IPR027417">
    <property type="entry name" value="P-loop_NTPase"/>
</dbReference>
<keyword evidence="6" id="KW-1185">Reference proteome</keyword>
<name>A0A4R2S3U0_9BACL</name>
<dbReference type="InterPro" id="IPR003439">
    <property type="entry name" value="ABC_transporter-like_ATP-bd"/>
</dbReference>
<gene>
    <name evidence="5" type="ORF">EDD57_10390</name>
</gene>
<keyword evidence="3 5" id="KW-0067">ATP-binding</keyword>
<dbReference type="RefSeq" id="WP_131847795.1">
    <property type="nucleotide sequence ID" value="NZ_SLXV01000003.1"/>
</dbReference>
<dbReference type="GO" id="GO:0005524">
    <property type="term" value="F:ATP binding"/>
    <property type="evidence" value="ECO:0007669"/>
    <property type="project" value="UniProtKB-KW"/>
</dbReference>
<keyword evidence="1" id="KW-0813">Transport</keyword>
<dbReference type="SUPFAM" id="SSF52540">
    <property type="entry name" value="P-loop containing nucleoside triphosphate hydrolases"/>
    <property type="match status" value="1"/>
</dbReference>
<protein>
    <submittedName>
        <fullName evidence="5">ABC-2 type transport system ATP-binding protein</fullName>
    </submittedName>
</protein>
<evidence type="ECO:0000256" key="2">
    <source>
        <dbReference type="ARBA" id="ARBA00022741"/>
    </source>
</evidence>
<accession>A0A4R2S3U0</accession>
<dbReference type="GO" id="GO:0016887">
    <property type="term" value="F:ATP hydrolysis activity"/>
    <property type="evidence" value="ECO:0007669"/>
    <property type="project" value="InterPro"/>
</dbReference>
<dbReference type="Proteomes" id="UP000294746">
    <property type="component" value="Unassembled WGS sequence"/>
</dbReference>
<proteinExistence type="predicted"/>
<evidence type="ECO:0000259" key="4">
    <source>
        <dbReference type="PROSITE" id="PS50893"/>
    </source>
</evidence>
<dbReference type="InterPro" id="IPR003593">
    <property type="entry name" value="AAA+_ATPase"/>
</dbReference>
<dbReference type="SMART" id="SM00382">
    <property type="entry name" value="AAA"/>
    <property type="match status" value="1"/>
</dbReference>